<evidence type="ECO:0000313" key="7">
    <source>
        <dbReference type="Proteomes" id="UP001318040"/>
    </source>
</evidence>
<evidence type="ECO:0000256" key="1">
    <source>
        <dbReference type="ARBA" id="ARBA00004473"/>
    </source>
</evidence>
<reference evidence="8" key="1">
    <citation type="submission" date="2025-08" db="UniProtKB">
        <authorList>
            <consortium name="RefSeq"/>
        </authorList>
    </citation>
    <scope>IDENTIFICATION</scope>
    <source>
        <tissue evidence="8">Sperm</tissue>
    </source>
</reference>
<feature type="transmembrane region" description="Helical" evidence="6">
    <location>
        <begin position="158"/>
        <end position="177"/>
    </location>
</feature>
<comment type="similarity">
    <text evidence="2">Belongs to the TMEM120 family.</text>
</comment>
<evidence type="ECO:0000256" key="3">
    <source>
        <dbReference type="ARBA" id="ARBA00022692"/>
    </source>
</evidence>
<feature type="transmembrane region" description="Helical" evidence="6">
    <location>
        <begin position="301"/>
        <end position="325"/>
    </location>
</feature>
<dbReference type="AlphaFoldDB" id="A0AAJ7TVZ3"/>
<dbReference type="PANTHER" id="PTHR21433">
    <property type="entry name" value="TRANSMEMBRANE PROTEIN INDUCED BY TUMOR NECROSIS FACTOR ALPHA"/>
    <property type="match status" value="1"/>
</dbReference>
<dbReference type="PANTHER" id="PTHR21433:SF0">
    <property type="entry name" value="TRANSMEMBRANE PROTEIN 120 HOMOLOG"/>
    <property type="match status" value="1"/>
</dbReference>
<keyword evidence="4 6" id="KW-1133">Transmembrane helix</keyword>
<dbReference type="GO" id="GO:0045444">
    <property type="term" value="P:fat cell differentiation"/>
    <property type="evidence" value="ECO:0007669"/>
    <property type="project" value="TreeGrafter"/>
</dbReference>
<evidence type="ECO:0000256" key="6">
    <source>
        <dbReference type="SAM" id="Phobius"/>
    </source>
</evidence>
<keyword evidence="5 6" id="KW-0472">Membrane</keyword>
<evidence type="ECO:0000313" key="8">
    <source>
        <dbReference type="RefSeq" id="XP_032823713.1"/>
    </source>
</evidence>
<dbReference type="Pfam" id="PF07851">
    <property type="entry name" value="TMEM120A-B"/>
    <property type="match status" value="1"/>
</dbReference>
<proteinExistence type="inferred from homology"/>
<feature type="transmembrane region" description="Helical" evidence="6">
    <location>
        <begin position="189"/>
        <end position="207"/>
    </location>
</feature>
<dbReference type="InterPro" id="IPR012926">
    <property type="entry name" value="TMEM120A/B"/>
</dbReference>
<keyword evidence="3 6" id="KW-0812">Transmembrane</keyword>
<dbReference type="KEGG" id="pmrn:116950214"/>
<keyword evidence="7" id="KW-1185">Reference proteome</keyword>
<feature type="transmembrane region" description="Helical" evidence="6">
    <location>
        <begin position="132"/>
        <end position="152"/>
    </location>
</feature>
<feature type="transmembrane region" description="Helical" evidence="6">
    <location>
        <begin position="219"/>
        <end position="242"/>
    </location>
</feature>
<dbReference type="GO" id="GO:0005637">
    <property type="term" value="C:nuclear inner membrane"/>
    <property type="evidence" value="ECO:0007669"/>
    <property type="project" value="UniProtKB-SubCell"/>
</dbReference>
<accession>A0AAJ7TVZ3</accession>
<organism evidence="7 8">
    <name type="scientific">Petromyzon marinus</name>
    <name type="common">Sea lamprey</name>
    <dbReference type="NCBI Taxonomy" id="7757"/>
    <lineage>
        <taxon>Eukaryota</taxon>
        <taxon>Metazoa</taxon>
        <taxon>Chordata</taxon>
        <taxon>Craniata</taxon>
        <taxon>Vertebrata</taxon>
        <taxon>Cyclostomata</taxon>
        <taxon>Hyperoartia</taxon>
        <taxon>Petromyzontiformes</taxon>
        <taxon>Petromyzontidae</taxon>
        <taxon>Petromyzon</taxon>
    </lineage>
</organism>
<dbReference type="Proteomes" id="UP001318040">
    <property type="component" value="Chromosome 38"/>
</dbReference>
<protein>
    <submittedName>
        <fullName evidence="8">Transmembrane protein 120B-like</fullName>
    </submittedName>
</protein>
<feature type="transmembrane region" description="Helical" evidence="6">
    <location>
        <begin position="263"/>
        <end position="281"/>
    </location>
</feature>
<name>A0AAJ7TVZ3_PETMA</name>
<dbReference type="RefSeq" id="XP_032823713.1">
    <property type="nucleotide sequence ID" value="XM_032967822.1"/>
</dbReference>
<gene>
    <name evidence="8" type="primary">LOC116950214</name>
</gene>
<evidence type="ECO:0000256" key="2">
    <source>
        <dbReference type="ARBA" id="ARBA00009700"/>
    </source>
</evidence>
<evidence type="ECO:0000256" key="4">
    <source>
        <dbReference type="ARBA" id="ARBA00022989"/>
    </source>
</evidence>
<evidence type="ECO:0000256" key="5">
    <source>
        <dbReference type="ARBA" id="ARBA00023136"/>
    </source>
</evidence>
<sequence>MSLKDCASEWTDLEKDYQALKERHRVYMERLAELTSMQSACSSSISRQKRLLKDLNSKLKRCGRGGGASGEEMEKLERIGVGVKEQEVTFEEMEAFLPKKNGLYLRLVLGNVNLTLLSKQAKYAYKDEYETFKLRLTIVCFLMSLTLLLGVNTRVTDAILNFVLVWYYCTLTLRESILINNGSRIKGWWVIHHYVSTFLSGVMLTWPDGEMYQSFRTQFLGFSVYQSVVQFLQYYYQSGCLYRLRALGERRSLDITVEGFQSWMWRGLAFIIPFLFFGHFWQLYNSYTLYHMSLSPQCREWQVHVEALVFFVLFIGNFFTTLKVVSSKMRERYTRHKRT</sequence>
<comment type="subcellular location">
    <subcellularLocation>
        <location evidence="1">Nucleus inner membrane</location>
        <topology evidence="1">Multi-pass membrane protein</topology>
    </subcellularLocation>
</comment>